<dbReference type="Proteomes" id="UP001324115">
    <property type="component" value="Unassembled WGS sequence"/>
</dbReference>
<dbReference type="GO" id="GO:0004674">
    <property type="term" value="F:protein serine/threonine kinase activity"/>
    <property type="evidence" value="ECO:0007669"/>
    <property type="project" value="TreeGrafter"/>
</dbReference>
<dbReference type="InterPro" id="IPR011009">
    <property type="entry name" value="Kinase-like_dom_sf"/>
</dbReference>
<keyword evidence="3" id="KW-0812">Transmembrane</keyword>
<comment type="caution">
    <text evidence="5">The sequence shown here is derived from an EMBL/GenBank/DDBJ whole genome shotgun (WGS) entry which is preliminary data.</text>
</comment>
<organism evidence="5 6">
    <name type="scientific">Quercus rubra</name>
    <name type="common">Northern red oak</name>
    <name type="synonym">Quercus borealis</name>
    <dbReference type="NCBI Taxonomy" id="3512"/>
    <lineage>
        <taxon>Eukaryota</taxon>
        <taxon>Viridiplantae</taxon>
        <taxon>Streptophyta</taxon>
        <taxon>Embryophyta</taxon>
        <taxon>Tracheophyta</taxon>
        <taxon>Spermatophyta</taxon>
        <taxon>Magnoliopsida</taxon>
        <taxon>eudicotyledons</taxon>
        <taxon>Gunneridae</taxon>
        <taxon>Pentapetalae</taxon>
        <taxon>rosids</taxon>
        <taxon>fabids</taxon>
        <taxon>Fagales</taxon>
        <taxon>Fagaceae</taxon>
        <taxon>Quercus</taxon>
    </lineage>
</organism>
<keyword evidence="1" id="KW-0547">Nucleotide-binding</keyword>
<keyword evidence="3" id="KW-0472">Membrane</keyword>
<keyword evidence="2" id="KW-0067">ATP-binding</keyword>
<feature type="domain" description="Protein kinase" evidence="4">
    <location>
        <begin position="1"/>
        <end position="269"/>
    </location>
</feature>
<keyword evidence="3" id="KW-1133">Transmembrane helix</keyword>
<evidence type="ECO:0000256" key="2">
    <source>
        <dbReference type="ARBA" id="ARBA00022840"/>
    </source>
</evidence>
<reference evidence="5 6" key="1">
    <citation type="journal article" date="2023" name="G3 (Bethesda)">
        <title>A haplotype-resolved chromosome-scale genome for Quercus rubra L. provides insights into the genetics of adaptive traits for red oak species.</title>
        <authorList>
            <person name="Kapoor B."/>
            <person name="Jenkins J."/>
            <person name="Schmutz J."/>
            <person name="Zhebentyayeva T."/>
            <person name="Kuelheim C."/>
            <person name="Coggeshall M."/>
            <person name="Heim C."/>
            <person name="Lasky J.R."/>
            <person name="Leites L."/>
            <person name="Islam-Faridi N."/>
            <person name="Romero-Severson J."/>
            <person name="DeLeo V.L."/>
            <person name="Lucas S.M."/>
            <person name="Lazic D."/>
            <person name="Gailing O."/>
            <person name="Carlson J."/>
            <person name="Staton M."/>
        </authorList>
    </citation>
    <scope>NUCLEOTIDE SEQUENCE [LARGE SCALE GENOMIC DNA]</scope>
    <source>
        <strain evidence="5">Pseudo-F2</strain>
    </source>
</reference>
<proteinExistence type="predicted"/>
<sequence>MKNGRLLLEELIAFCNGKANSICVFSTEELKRATNNYDQRQCILQDSDFKLFKGSLEDRLLSVKRYYTGEKGFSVMEEATLGIVKDIVVGSQMSVHKNVLKLLGRCLETKYPTPGIVNALAYLHTSFSKSVIHRDIRSAIIILDENNVAKLIDFSLLSIPKGEQHVFDAARERMGLVDVYIYGVLLLGLLAGWMLNTPQYRYSPSFLPMLVNPYDEQNWLIEIIDPMPLKEGINQEHFLAFAQIALSCISYTAEDRPTIIDAGKQLNEF</sequence>
<protein>
    <recommendedName>
        <fullName evidence="4">Protein kinase domain-containing protein</fullName>
    </recommendedName>
</protein>
<keyword evidence="6" id="KW-1185">Reference proteome</keyword>
<dbReference type="EMBL" id="JAXUIC010000003">
    <property type="protein sequence ID" value="KAK4595840.1"/>
    <property type="molecule type" value="Genomic_DNA"/>
</dbReference>
<dbReference type="SUPFAM" id="SSF56112">
    <property type="entry name" value="Protein kinase-like (PK-like)"/>
    <property type="match status" value="1"/>
</dbReference>
<accession>A0AAN7J2P7</accession>
<dbReference type="PROSITE" id="PS50011">
    <property type="entry name" value="PROTEIN_KINASE_DOM"/>
    <property type="match status" value="1"/>
</dbReference>
<dbReference type="GO" id="GO:0007166">
    <property type="term" value="P:cell surface receptor signaling pathway"/>
    <property type="evidence" value="ECO:0007669"/>
    <property type="project" value="InterPro"/>
</dbReference>
<evidence type="ECO:0000259" key="4">
    <source>
        <dbReference type="PROSITE" id="PS50011"/>
    </source>
</evidence>
<feature type="transmembrane region" description="Helical" evidence="3">
    <location>
        <begin position="179"/>
        <end position="195"/>
    </location>
</feature>
<dbReference type="AlphaFoldDB" id="A0AAN7J2P7"/>
<evidence type="ECO:0000313" key="5">
    <source>
        <dbReference type="EMBL" id="KAK4595840.1"/>
    </source>
</evidence>
<evidence type="ECO:0000313" key="6">
    <source>
        <dbReference type="Proteomes" id="UP001324115"/>
    </source>
</evidence>
<dbReference type="GO" id="GO:0005524">
    <property type="term" value="F:ATP binding"/>
    <property type="evidence" value="ECO:0007669"/>
    <property type="project" value="UniProtKB-KW"/>
</dbReference>
<gene>
    <name evidence="5" type="ORF">RGQ29_014079</name>
</gene>
<dbReference type="Gene3D" id="3.30.200.20">
    <property type="entry name" value="Phosphorylase Kinase, domain 1"/>
    <property type="match status" value="1"/>
</dbReference>
<dbReference type="PANTHER" id="PTHR27005:SF466">
    <property type="entry name" value="NON-FUNCTIONAL PSEUDOKINASE ZED1-LIKE"/>
    <property type="match status" value="1"/>
</dbReference>
<dbReference type="InterPro" id="IPR000719">
    <property type="entry name" value="Prot_kinase_dom"/>
</dbReference>
<dbReference type="InterPro" id="IPR045274">
    <property type="entry name" value="WAK-like"/>
</dbReference>
<dbReference type="PANTHER" id="PTHR27005">
    <property type="entry name" value="WALL-ASSOCIATED RECEPTOR KINASE-LIKE 21"/>
    <property type="match status" value="1"/>
</dbReference>
<dbReference type="Gene3D" id="1.10.510.10">
    <property type="entry name" value="Transferase(Phosphotransferase) domain 1"/>
    <property type="match status" value="2"/>
</dbReference>
<dbReference type="GO" id="GO:0005886">
    <property type="term" value="C:plasma membrane"/>
    <property type="evidence" value="ECO:0007669"/>
    <property type="project" value="TreeGrafter"/>
</dbReference>
<evidence type="ECO:0000256" key="3">
    <source>
        <dbReference type="SAM" id="Phobius"/>
    </source>
</evidence>
<evidence type="ECO:0000256" key="1">
    <source>
        <dbReference type="ARBA" id="ARBA00022741"/>
    </source>
</evidence>
<name>A0AAN7J2P7_QUERU</name>